<evidence type="ECO:0000313" key="7">
    <source>
        <dbReference type="Proteomes" id="UP000249123"/>
    </source>
</evidence>
<accession>A0A062U5A9</accession>
<dbReference type="Pfam" id="PF01699">
    <property type="entry name" value="Na_Ca_ex"/>
    <property type="match status" value="2"/>
</dbReference>
<protein>
    <recommendedName>
        <fullName evidence="5">Sodium/calcium exchanger membrane region domain-containing protein</fullName>
    </recommendedName>
</protein>
<dbReference type="GO" id="GO:0008273">
    <property type="term" value="F:calcium, potassium:sodium antiporter activity"/>
    <property type="evidence" value="ECO:0007669"/>
    <property type="project" value="TreeGrafter"/>
</dbReference>
<dbReference type="OrthoDB" id="9794225at2"/>
<dbReference type="eggNOG" id="COG0530">
    <property type="taxonomic scope" value="Bacteria"/>
</dbReference>
<evidence type="ECO:0000259" key="5">
    <source>
        <dbReference type="Pfam" id="PF01699"/>
    </source>
</evidence>
<evidence type="ECO:0000256" key="4">
    <source>
        <dbReference type="ARBA" id="ARBA00023136"/>
    </source>
</evidence>
<keyword evidence="2" id="KW-0812">Transmembrane</keyword>
<dbReference type="Gene3D" id="6.10.280.80">
    <property type="entry name" value="NCX, peripheral helical region"/>
    <property type="match status" value="1"/>
</dbReference>
<keyword evidence="3" id="KW-1133">Transmembrane helix</keyword>
<reference evidence="6 7" key="1">
    <citation type="submission" date="2013-04" db="EMBL/GenBank/DDBJ databases">
        <title>Hyphomonas sp. T24B3 Genome Sequencing.</title>
        <authorList>
            <person name="Lai Q."/>
            <person name="Shao Z."/>
        </authorList>
    </citation>
    <scope>NUCLEOTIDE SEQUENCE [LARGE SCALE GENOMIC DNA]</scope>
    <source>
        <strain evidence="6 7">T24B3</strain>
    </source>
</reference>
<dbReference type="AlphaFoldDB" id="A0A062U5A9"/>
<dbReference type="RefSeq" id="WP_034823466.1">
    <property type="nucleotide sequence ID" value="NZ_AWFA01000001.1"/>
</dbReference>
<dbReference type="PANTHER" id="PTHR10846">
    <property type="entry name" value="SODIUM/POTASSIUM/CALCIUM EXCHANGER"/>
    <property type="match status" value="1"/>
</dbReference>
<organism evidence="6 7">
    <name type="scientific">Hyphomonas pacifica</name>
    <dbReference type="NCBI Taxonomy" id="1280941"/>
    <lineage>
        <taxon>Bacteria</taxon>
        <taxon>Pseudomonadati</taxon>
        <taxon>Pseudomonadota</taxon>
        <taxon>Alphaproteobacteria</taxon>
        <taxon>Hyphomonadales</taxon>
        <taxon>Hyphomonadaceae</taxon>
        <taxon>Hyphomonas</taxon>
    </lineage>
</organism>
<dbReference type="EMBL" id="AWFB01000001">
    <property type="protein sequence ID" value="RAN36198.1"/>
    <property type="molecule type" value="Genomic_DNA"/>
</dbReference>
<dbReference type="GO" id="GO:0006874">
    <property type="term" value="P:intracellular calcium ion homeostasis"/>
    <property type="evidence" value="ECO:0007669"/>
    <property type="project" value="TreeGrafter"/>
</dbReference>
<comment type="subcellular location">
    <subcellularLocation>
        <location evidence="1">Membrane</location>
        <topology evidence="1">Multi-pass membrane protein</topology>
    </subcellularLocation>
</comment>
<feature type="domain" description="Sodium/calcium exchanger membrane region" evidence="5">
    <location>
        <begin position="175"/>
        <end position="314"/>
    </location>
</feature>
<comment type="caution">
    <text evidence="6">The sequence shown here is derived from an EMBL/GenBank/DDBJ whole genome shotgun (WGS) entry which is preliminary data.</text>
</comment>
<keyword evidence="7" id="KW-1185">Reference proteome</keyword>
<keyword evidence="4" id="KW-0472">Membrane</keyword>
<evidence type="ECO:0000256" key="2">
    <source>
        <dbReference type="ARBA" id="ARBA00022692"/>
    </source>
</evidence>
<dbReference type="PANTHER" id="PTHR10846:SF8">
    <property type="entry name" value="INNER MEMBRANE PROTEIN YRBG"/>
    <property type="match status" value="1"/>
</dbReference>
<name>A0A062U5A9_9PROT</name>
<feature type="domain" description="Sodium/calcium exchanger membrane region" evidence="5">
    <location>
        <begin position="6"/>
        <end position="143"/>
    </location>
</feature>
<dbReference type="STRING" id="1280941.HY2_00020"/>
<dbReference type="InterPro" id="IPR004481">
    <property type="entry name" value="K/Na/Ca-exchanger"/>
</dbReference>
<sequence>MPDLTLIAALIGGLVIMAFAGDFLVNGAVAIARRLGVSPLIAGIFIVGFGTSAPEMIVSLNAALEDRAGLAIGNIVGSNIANIFLVLGVPALIMPFAAGGRGQGRALIAMLVATAVWMGMTGFSELTPLTGILFLMILLGYCGVTLIQARRAVASGEDPGVELEEAPHISVARALAYVPLGIGGLVLGAHLIIAGGVGIATFYDVPQEWIGLTLLAIGTSLPEIGAAIAAALRRHGEVAIGNVLGSNIFNILGAGGIISFFGPIEIAPTFTQYDHWVMAFAALLIGVFIMIHARLGRLMGVLMLLIYAVYIYGLISGFNLLGLVQPSAA</sequence>
<evidence type="ECO:0000256" key="3">
    <source>
        <dbReference type="ARBA" id="ARBA00022989"/>
    </source>
</evidence>
<proteinExistence type="predicted"/>
<dbReference type="GO" id="GO:0005262">
    <property type="term" value="F:calcium channel activity"/>
    <property type="evidence" value="ECO:0007669"/>
    <property type="project" value="TreeGrafter"/>
</dbReference>
<evidence type="ECO:0000256" key="1">
    <source>
        <dbReference type="ARBA" id="ARBA00004141"/>
    </source>
</evidence>
<evidence type="ECO:0000313" key="6">
    <source>
        <dbReference type="EMBL" id="RAN36198.1"/>
    </source>
</evidence>
<dbReference type="Gene3D" id="1.20.1420.30">
    <property type="entry name" value="NCX, central ion-binding region"/>
    <property type="match status" value="1"/>
</dbReference>
<dbReference type="InterPro" id="IPR004837">
    <property type="entry name" value="NaCa_Exmemb"/>
</dbReference>
<dbReference type="InterPro" id="IPR044880">
    <property type="entry name" value="NCX_ion-bd_dom_sf"/>
</dbReference>
<dbReference type="GO" id="GO:0005886">
    <property type="term" value="C:plasma membrane"/>
    <property type="evidence" value="ECO:0007669"/>
    <property type="project" value="TreeGrafter"/>
</dbReference>
<gene>
    <name evidence="6" type="ORF">HY3_01050</name>
</gene>
<dbReference type="NCBIfam" id="TIGR00367">
    <property type="entry name" value="calcium/sodium antiporter"/>
    <property type="match status" value="1"/>
</dbReference>
<dbReference type="Proteomes" id="UP000249123">
    <property type="component" value="Unassembled WGS sequence"/>
</dbReference>